<feature type="transmembrane region" description="Helical" evidence="9">
    <location>
        <begin position="6"/>
        <end position="26"/>
    </location>
</feature>
<evidence type="ECO:0000256" key="8">
    <source>
        <dbReference type="ARBA" id="ARBA00037998"/>
    </source>
</evidence>
<dbReference type="EMBL" id="FWZX01000012">
    <property type="protein sequence ID" value="SMF36899.1"/>
    <property type="molecule type" value="Genomic_DNA"/>
</dbReference>
<accession>A0A1Y6C6H6</accession>
<dbReference type="RefSeq" id="WP_085123646.1">
    <property type="nucleotide sequence ID" value="NZ_FWZX01000012.1"/>
</dbReference>
<comment type="similarity">
    <text evidence="8">Belongs to the binding-protein-dependent transport system permease family. LivHM subfamily.</text>
</comment>
<keyword evidence="7 9" id="KW-0472">Membrane</keyword>
<feature type="transmembrane region" description="Helical" evidence="9">
    <location>
        <begin position="59"/>
        <end position="82"/>
    </location>
</feature>
<dbReference type="GO" id="GO:0006865">
    <property type="term" value="P:amino acid transport"/>
    <property type="evidence" value="ECO:0007669"/>
    <property type="project" value="UniProtKB-KW"/>
</dbReference>
<keyword evidence="3" id="KW-1003">Cell membrane</keyword>
<dbReference type="InterPro" id="IPR052157">
    <property type="entry name" value="BCAA_transport_permease"/>
</dbReference>
<feature type="transmembrane region" description="Helical" evidence="9">
    <location>
        <begin position="33"/>
        <end position="53"/>
    </location>
</feature>
<comment type="subcellular location">
    <subcellularLocation>
        <location evidence="1">Cell membrane</location>
        <topology evidence="1">Multi-pass membrane protein</topology>
    </subcellularLocation>
</comment>
<dbReference type="AlphaFoldDB" id="A0A1Y6C6H6"/>
<evidence type="ECO:0000256" key="3">
    <source>
        <dbReference type="ARBA" id="ARBA00022475"/>
    </source>
</evidence>
<sequence length="290" mass="30159">MTWLPLLLSGLAVGSIYALIGLALVIINKATDVVNFAQGEIAMFGTFVALSALNAAGLPVIVVLLLALPCGFLLGALLELVFIKPISDGPPLNVLIVTLGLFFMFNSLAGIVWGFDPYRFPSLFPTEPIAVAGAAVSPASLGIIAVTLVLMAALYLFFEHSRYGTAMRAASMNPFAARLMGIKVGRVATVSWGLAAGLSVVSGILIAPLTFVDQQMMISIILKGFAGAILGGFTSLPAAAAGCLLLGVTEAYVGTLATSTLKDSFAFALIILVLMLRPGGLFVKVARRKV</sequence>
<feature type="transmembrane region" description="Helical" evidence="9">
    <location>
        <begin position="224"/>
        <end position="253"/>
    </location>
</feature>
<feature type="transmembrane region" description="Helical" evidence="9">
    <location>
        <begin position="135"/>
        <end position="158"/>
    </location>
</feature>
<evidence type="ECO:0000256" key="1">
    <source>
        <dbReference type="ARBA" id="ARBA00004651"/>
    </source>
</evidence>
<evidence type="ECO:0000256" key="5">
    <source>
        <dbReference type="ARBA" id="ARBA00022970"/>
    </source>
</evidence>
<protein>
    <submittedName>
        <fullName evidence="10">Amino acid/amide ABC transporter membrane protein 1, HAAT family</fullName>
    </submittedName>
</protein>
<evidence type="ECO:0000256" key="7">
    <source>
        <dbReference type="ARBA" id="ARBA00023136"/>
    </source>
</evidence>
<gene>
    <name evidence="10" type="ORF">SAMN05428998_112116</name>
</gene>
<evidence type="ECO:0000313" key="10">
    <source>
        <dbReference type="EMBL" id="SMF36899.1"/>
    </source>
</evidence>
<dbReference type="CDD" id="cd06582">
    <property type="entry name" value="TM_PBP1_LivH_like"/>
    <property type="match status" value="1"/>
</dbReference>
<organism evidence="10 11">
    <name type="scientific">Tistlia consotensis USBA 355</name>
    <dbReference type="NCBI Taxonomy" id="560819"/>
    <lineage>
        <taxon>Bacteria</taxon>
        <taxon>Pseudomonadati</taxon>
        <taxon>Pseudomonadota</taxon>
        <taxon>Alphaproteobacteria</taxon>
        <taxon>Rhodospirillales</taxon>
        <taxon>Rhodovibrionaceae</taxon>
        <taxon>Tistlia</taxon>
    </lineage>
</organism>
<dbReference type="STRING" id="560819.SAMN05428998_112116"/>
<dbReference type="PANTHER" id="PTHR11795:SF451">
    <property type="entry name" value="ABC TRANSPORTER PERMEASE PROTEIN"/>
    <property type="match status" value="1"/>
</dbReference>
<dbReference type="GO" id="GO:0022857">
    <property type="term" value="F:transmembrane transporter activity"/>
    <property type="evidence" value="ECO:0007669"/>
    <property type="project" value="InterPro"/>
</dbReference>
<evidence type="ECO:0000256" key="2">
    <source>
        <dbReference type="ARBA" id="ARBA00022448"/>
    </source>
</evidence>
<keyword evidence="6 9" id="KW-1133">Transmembrane helix</keyword>
<evidence type="ECO:0000256" key="4">
    <source>
        <dbReference type="ARBA" id="ARBA00022692"/>
    </source>
</evidence>
<dbReference type="Pfam" id="PF02653">
    <property type="entry name" value="BPD_transp_2"/>
    <property type="match status" value="1"/>
</dbReference>
<keyword evidence="4 9" id="KW-0812">Transmembrane</keyword>
<feature type="transmembrane region" description="Helical" evidence="9">
    <location>
        <begin position="190"/>
        <end position="212"/>
    </location>
</feature>
<keyword evidence="5" id="KW-0029">Amino-acid transport</keyword>
<keyword evidence="2" id="KW-0813">Transport</keyword>
<evidence type="ECO:0000256" key="6">
    <source>
        <dbReference type="ARBA" id="ARBA00022989"/>
    </source>
</evidence>
<dbReference type="InterPro" id="IPR001851">
    <property type="entry name" value="ABC_transp_permease"/>
</dbReference>
<name>A0A1Y6C6H6_9PROT</name>
<evidence type="ECO:0000256" key="9">
    <source>
        <dbReference type="SAM" id="Phobius"/>
    </source>
</evidence>
<dbReference type="GO" id="GO:0005886">
    <property type="term" value="C:plasma membrane"/>
    <property type="evidence" value="ECO:0007669"/>
    <property type="project" value="UniProtKB-SubCell"/>
</dbReference>
<evidence type="ECO:0000313" key="11">
    <source>
        <dbReference type="Proteomes" id="UP000192917"/>
    </source>
</evidence>
<reference evidence="10 11" key="1">
    <citation type="submission" date="2017-04" db="EMBL/GenBank/DDBJ databases">
        <authorList>
            <person name="Afonso C.L."/>
            <person name="Miller P.J."/>
            <person name="Scott M.A."/>
            <person name="Spackman E."/>
            <person name="Goraichik I."/>
            <person name="Dimitrov K.M."/>
            <person name="Suarez D.L."/>
            <person name="Swayne D.E."/>
        </authorList>
    </citation>
    <scope>NUCLEOTIDE SEQUENCE [LARGE SCALE GENOMIC DNA]</scope>
    <source>
        <strain evidence="10 11">USBA 355</strain>
    </source>
</reference>
<dbReference type="PANTHER" id="PTHR11795">
    <property type="entry name" value="BRANCHED-CHAIN AMINO ACID TRANSPORT SYSTEM PERMEASE PROTEIN LIVH"/>
    <property type="match status" value="1"/>
</dbReference>
<keyword evidence="11" id="KW-1185">Reference proteome</keyword>
<proteinExistence type="inferred from homology"/>
<feature type="transmembrane region" description="Helical" evidence="9">
    <location>
        <begin position="94"/>
        <end position="115"/>
    </location>
</feature>
<dbReference type="Proteomes" id="UP000192917">
    <property type="component" value="Unassembled WGS sequence"/>
</dbReference>